<evidence type="ECO:0000313" key="3">
    <source>
        <dbReference type="EMBL" id="WOL20548.1"/>
    </source>
</evidence>
<dbReference type="EMBL" id="CP136898">
    <property type="protein sequence ID" value="WOL20548.1"/>
    <property type="molecule type" value="Genomic_DNA"/>
</dbReference>
<accession>A0AAQ3QTH2</accession>
<organism evidence="3 4">
    <name type="scientific">Canna indica</name>
    <name type="common">Indian-shot</name>
    <dbReference type="NCBI Taxonomy" id="4628"/>
    <lineage>
        <taxon>Eukaryota</taxon>
        <taxon>Viridiplantae</taxon>
        <taxon>Streptophyta</taxon>
        <taxon>Embryophyta</taxon>
        <taxon>Tracheophyta</taxon>
        <taxon>Spermatophyta</taxon>
        <taxon>Magnoliopsida</taxon>
        <taxon>Liliopsida</taxon>
        <taxon>Zingiberales</taxon>
        <taxon>Cannaceae</taxon>
        <taxon>Canna</taxon>
    </lineage>
</organism>
<proteinExistence type="predicted"/>
<feature type="chain" id="PRO_5042842219" evidence="2">
    <location>
        <begin position="22"/>
        <end position="117"/>
    </location>
</feature>
<dbReference type="AlphaFoldDB" id="A0AAQ3QTH2"/>
<feature type="signal peptide" evidence="2">
    <location>
        <begin position="1"/>
        <end position="21"/>
    </location>
</feature>
<reference evidence="3 4" key="1">
    <citation type="submission" date="2023-10" db="EMBL/GenBank/DDBJ databases">
        <title>Chromosome-scale genome assembly provides insights into flower coloration mechanisms of Canna indica.</title>
        <authorList>
            <person name="Li C."/>
        </authorList>
    </citation>
    <scope>NUCLEOTIDE SEQUENCE [LARGE SCALE GENOMIC DNA]</scope>
    <source>
        <tissue evidence="3">Flower</tissue>
    </source>
</reference>
<evidence type="ECO:0000256" key="1">
    <source>
        <dbReference type="SAM" id="MobiDB-lite"/>
    </source>
</evidence>
<feature type="region of interest" description="Disordered" evidence="1">
    <location>
        <begin position="29"/>
        <end position="50"/>
    </location>
</feature>
<keyword evidence="4" id="KW-1185">Reference proteome</keyword>
<sequence length="117" mass="12886">MKGRRSRRPLPLLEVVVVAAAATVPPIPARPAQHRAAATLRPSRHSPEDDVELMERLPRLQHPALLASMAAAISDVAQTRCVFCALGKRPDHETIDAARARIAEVDEDLYRQLKEIA</sequence>
<name>A0AAQ3QTH2_9LILI</name>
<protein>
    <submittedName>
        <fullName evidence="3">Uncharacterized protein</fullName>
    </submittedName>
</protein>
<dbReference type="Proteomes" id="UP001327560">
    <property type="component" value="Chromosome 9"/>
</dbReference>
<evidence type="ECO:0000313" key="4">
    <source>
        <dbReference type="Proteomes" id="UP001327560"/>
    </source>
</evidence>
<gene>
    <name evidence="3" type="ORF">Cni_G29353</name>
</gene>
<keyword evidence="2" id="KW-0732">Signal</keyword>
<evidence type="ECO:0000256" key="2">
    <source>
        <dbReference type="SAM" id="SignalP"/>
    </source>
</evidence>